<evidence type="ECO:0000256" key="2">
    <source>
        <dbReference type="SAM" id="Phobius"/>
    </source>
</evidence>
<keyword evidence="2" id="KW-0812">Transmembrane</keyword>
<feature type="transmembrane region" description="Helical" evidence="2">
    <location>
        <begin position="153"/>
        <end position="173"/>
    </location>
</feature>
<accession>A0A4D6EK22</accession>
<organism evidence="3 4">
    <name type="scientific">Pandoravirus celtis</name>
    <dbReference type="NCBI Taxonomy" id="2568002"/>
    <lineage>
        <taxon>Viruses</taxon>
        <taxon>Pandoravirus</taxon>
    </lineage>
</organism>
<proteinExistence type="predicted"/>
<feature type="region of interest" description="Disordered" evidence="1">
    <location>
        <begin position="1"/>
        <end position="30"/>
    </location>
</feature>
<keyword evidence="2" id="KW-0472">Membrane</keyword>
<name>A0A4D6EK22_9VIRU</name>
<feature type="region of interest" description="Disordered" evidence="1">
    <location>
        <begin position="78"/>
        <end position="101"/>
    </location>
</feature>
<dbReference type="Proteomes" id="UP001237152">
    <property type="component" value="Segment"/>
</dbReference>
<feature type="compositionally biased region" description="Polar residues" evidence="1">
    <location>
        <begin position="14"/>
        <end position="28"/>
    </location>
</feature>
<gene>
    <name evidence="3" type="ORF">pclt_cds_923</name>
</gene>
<evidence type="ECO:0000313" key="4">
    <source>
        <dbReference type="Proteomes" id="UP001237152"/>
    </source>
</evidence>
<protein>
    <submittedName>
        <fullName evidence="3">Uncharacterized protein</fullName>
    </submittedName>
</protein>
<dbReference type="EMBL" id="MK174290">
    <property type="protein sequence ID" value="QBZ81509.1"/>
    <property type="molecule type" value="Genomic_DNA"/>
</dbReference>
<sequence length="294" mass="30560">MGLSFGIGLPPTMQKKSGPNAKTTSASLRTHKKGAAACTVTTTTQQKTTQIIIMSSDSSSVTSASLAPPADAILDSRSRSPLASAEPQTLPEATAPGENQPALSTIVNETVYGQVVDRANPMRACRCASAPVPSTKAPNAIPTREVHERHTNLWGQFLWTVLLLAVLVGPTLVRHSFAPTAVNEILTDEVAAGMDVFGVSSAVAGTLVDDDDNNGDANRCQCMCPAKGPLVVGALLVGPEGSRCVCACDQPRPAHLTIDKLISWIYSKAVIHGPLVLGIVAVSILSYATAASVL</sequence>
<evidence type="ECO:0000256" key="1">
    <source>
        <dbReference type="SAM" id="MobiDB-lite"/>
    </source>
</evidence>
<reference evidence="3" key="1">
    <citation type="journal article" date="2019" name="Front. Microbiol.">
        <title>Pandoravirus Celtis Illustrates the Microevolution Processes at Work in the Giant Pandoraviridae Genomes.</title>
        <authorList>
            <person name="Legendre M."/>
            <person name="Alempic J.M."/>
            <person name="Philippe N."/>
            <person name="Lartigue A."/>
            <person name="Jeudy S."/>
            <person name="Poirot O."/>
            <person name="Ta N.T."/>
            <person name="Nin S."/>
            <person name="Coute Y."/>
            <person name="Abergel C."/>
            <person name="Claverie J.M."/>
        </authorList>
    </citation>
    <scope>NUCLEOTIDE SEQUENCE</scope>
</reference>
<feature type="transmembrane region" description="Helical" evidence="2">
    <location>
        <begin position="269"/>
        <end position="290"/>
    </location>
</feature>
<evidence type="ECO:0000313" key="3">
    <source>
        <dbReference type="EMBL" id="QBZ81509.1"/>
    </source>
</evidence>
<keyword evidence="2" id="KW-1133">Transmembrane helix</keyword>